<name>A0A0N1MQX8_9GAMM</name>
<dbReference type="InterPro" id="IPR036188">
    <property type="entry name" value="FAD/NAD-bd_sf"/>
</dbReference>
<dbReference type="InterPro" id="IPR050816">
    <property type="entry name" value="Flavin-dep_Halogenase_NPB"/>
</dbReference>
<proteinExistence type="predicted"/>
<dbReference type="PATRIC" id="fig|187330.3.peg.2159"/>
<dbReference type="Gene3D" id="3.50.50.60">
    <property type="entry name" value="FAD/NAD(P)-binding domain"/>
    <property type="match status" value="1"/>
</dbReference>
<dbReference type="PANTHER" id="PTHR43747:SF1">
    <property type="entry name" value="SLR1998 PROTEIN"/>
    <property type="match status" value="1"/>
</dbReference>
<dbReference type="Pfam" id="PF04820">
    <property type="entry name" value="Trp_halogenase"/>
    <property type="match status" value="2"/>
</dbReference>
<dbReference type="EMBL" id="LHPH01000025">
    <property type="protein sequence ID" value="KPH58600.1"/>
    <property type="molecule type" value="Genomic_DNA"/>
</dbReference>
<dbReference type="Proteomes" id="UP000037848">
    <property type="component" value="Unassembled WGS sequence"/>
</dbReference>
<keyword evidence="2" id="KW-1185">Reference proteome</keyword>
<dbReference type="AlphaFoldDB" id="A0A0N1MQX8"/>
<comment type="caution">
    <text evidence="1">The sequence shown here is derived from an EMBL/GenBank/DDBJ whole genome shotgun (WGS) entry which is preliminary data.</text>
</comment>
<dbReference type="RefSeq" id="WP_054455582.1">
    <property type="nucleotide sequence ID" value="NZ_LHPH01000025.1"/>
</dbReference>
<reference evidence="1 2" key="1">
    <citation type="submission" date="2015-08" db="EMBL/GenBank/DDBJ databases">
        <title>Draft Genome Sequence of Pseudoalteromonas porphyrae UCD-SED14.</title>
        <authorList>
            <person name="Coil D.A."/>
            <person name="Jospin G."/>
            <person name="Lee R.D."/>
            <person name="Eisen J.A."/>
        </authorList>
    </citation>
    <scope>NUCLEOTIDE SEQUENCE [LARGE SCALE GENOMIC DNA]</scope>
    <source>
        <strain evidence="1 2">UCD-SED14</strain>
    </source>
</reference>
<sequence length="391" mass="44431">MPMINKKELTSDIVIIGAGVAGCIAALALCDSYQVTLIDKSVLPEERIGECLAPAAKRILQQLNLLTEFEALIDTNITQAIHLHNLGMQVSWGQEKPHITDNLSNPDGFGWRLNRKEFELFLRNKAQQRGVECIWPARLRGSQYNDNTWHILLEHTNSDEPKEITICSQFVIDATGRQAHFAKKYTDRQQSDRLISCWATLANNSENQLGSICATVNGWWYSAPLPNQRRVLAFQTDSDLFSKGLNRDTALFSQLAQQHAPLAALLEGNQHTLDLHGITSANSTRLDTFVGQQWAALGDAATSFDPLSSQGIFNAMASAMQLASLIKKSEVIETLDNDIHQYFIKTYQQQIEQIWDSYLHHKHYFYNQEQRWSSHPFWQRRHQQTPSLNWG</sequence>
<dbReference type="InterPro" id="IPR006905">
    <property type="entry name" value="Flavin_halogenase"/>
</dbReference>
<dbReference type="STRING" id="187330.AMS58_17830"/>
<dbReference type="PANTHER" id="PTHR43747">
    <property type="entry name" value="FAD-BINDING PROTEIN"/>
    <property type="match status" value="1"/>
</dbReference>
<dbReference type="PROSITE" id="PS51257">
    <property type="entry name" value="PROKAR_LIPOPROTEIN"/>
    <property type="match status" value="1"/>
</dbReference>
<accession>A0A0N1MQX8</accession>
<protein>
    <submittedName>
        <fullName evidence="1">Dehydrogenase</fullName>
    </submittedName>
</protein>
<organism evidence="1 2">
    <name type="scientific">Pseudoalteromonas porphyrae</name>
    <dbReference type="NCBI Taxonomy" id="187330"/>
    <lineage>
        <taxon>Bacteria</taxon>
        <taxon>Pseudomonadati</taxon>
        <taxon>Pseudomonadota</taxon>
        <taxon>Gammaproteobacteria</taxon>
        <taxon>Alteromonadales</taxon>
        <taxon>Pseudoalteromonadaceae</taxon>
        <taxon>Pseudoalteromonas</taxon>
    </lineage>
</organism>
<evidence type="ECO:0000313" key="2">
    <source>
        <dbReference type="Proteomes" id="UP000037848"/>
    </source>
</evidence>
<evidence type="ECO:0000313" key="1">
    <source>
        <dbReference type="EMBL" id="KPH58600.1"/>
    </source>
</evidence>
<dbReference type="OrthoDB" id="6310849at2"/>
<gene>
    <name evidence="1" type="ORF">ADS77_17600</name>
</gene>
<dbReference type="SUPFAM" id="SSF51905">
    <property type="entry name" value="FAD/NAD(P)-binding domain"/>
    <property type="match status" value="1"/>
</dbReference>
<dbReference type="Gene3D" id="3.30.9.100">
    <property type="match status" value="1"/>
</dbReference>
<dbReference type="GO" id="GO:0004497">
    <property type="term" value="F:monooxygenase activity"/>
    <property type="evidence" value="ECO:0007669"/>
    <property type="project" value="InterPro"/>
</dbReference>